<dbReference type="RefSeq" id="XP_014151842.1">
    <property type="nucleotide sequence ID" value="XM_014296367.1"/>
</dbReference>
<dbReference type="GeneID" id="25910118"/>
<evidence type="ECO:0000256" key="1">
    <source>
        <dbReference type="SAM" id="SignalP"/>
    </source>
</evidence>
<gene>
    <name evidence="2" type="ORF">SARC_09614</name>
</gene>
<feature type="signal peptide" evidence="1">
    <location>
        <begin position="1"/>
        <end position="19"/>
    </location>
</feature>
<dbReference type="EMBL" id="KQ242596">
    <property type="protein sequence ID" value="KNC77940.1"/>
    <property type="molecule type" value="Genomic_DNA"/>
</dbReference>
<keyword evidence="3" id="KW-1185">Reference proteome</keyword>
<accession>A0A0L0FMF6</accession>
<protein>
    <submittedName>
        <fullName evidence="2">Uncharacterized protein</fullName>
    </submittedName>
</protein>
<evidence type="ECO:0000313" key="2">
    <source>
        <dbReference type="EMBL" id="KNC77940.1"/>
    </source>
</evidence>
<evidence type="ECO:0000313" key="3">
    <source>
        <dbReference type="Proteomes" id="UP000054560"/>
    </source>
</evidence>
<organism evidence="2 3">
    <name type="scientific">Sphaeroforma arctica JP610</name>
    <dbReference type="NCBI Taxonomy" id="667725"/>
    <lineage>
        <taxon>Eukaryota</taxon>
        <taxon>Ichthyosporea</taxon>
        <taxon>Ichthyophonida</taxon>
        <taxon>Sphaeroforma</taxon>
    </lineage>
</organism>
<sequence length="161" mass="17355">MWRCVISLTGCGLVVNAQCAVVISLLQNVDYGGQIPSGLEDAPAIIATGAREGFTLGGPATAESKCVYYYEPDSDALGADPKYDGKAQFIGPDWPYVEADSNCTIEIDESIPRASVFRNPGYVTISTYDGLLFGGLPLYFYPDDAPGKLLRVYAKFSSKQF</sequence>
<keyword evidence="1" id="KW-0732">Signal</keyword>
<dbReference type="AlphaFoldDB" id="A0A0L0FMF6"/>
<name>A0A0L0FMF6_9EUKA</name>
<reference evidence="2 3" key="1">
    <citation type="submission" date="2011-02" db="EMBL/GenBank/DDBJ databases">
        <title>The Genome Sequence of Sphaeroforma arctica JP610.</title>
        <authorList>
            <consortium name="The Broad Institute Genome Sequencing Platform"/>
            <person name="Russ C."/>
            <person name="Cuomo C."/>
            <person name="Young S.K."/>
            <person name="Zeng Q."/>
            <person name="Gargeya S."/>
            <person name="Alvarado L."/>
            <person name="Berlin A."/>
            <person name="Chapman S.B."/>
            <person name="Chen Z."/>
            <person name="Freedman E."/>
            <person name="Gellesch M."/>
            <person name="Goldberg J."/>
            <person name="Griggs A."/>
            <person name="Gujja S."/>
            <person name="Heilman E."/>
            <person name="Heiman D."/>
            <person name="Howarth C."/>
            <person name="Mehta T."/>
            <person name="Neiman D."/>
            <person name="Pearson M."/>
            <person name="Roberts A."/>
            <person name="Saif S."/>
            <person name="Shea T."/>
            <person name="Shenoy N."/>
            <person name="Sisk P."/>
            <person name="Stolte C."/>
            <person name="Sykes S."/>
            <person name="White J."/>
            <person name="Yandava C."/>
            <person name="Burger G."/>
            <person name="Gray M.W."/>
            <person name="Holland P.W.H."/>
            <person name="King N."/>
            <person name="Lang F.B.F."/>
            <person name="Roger A.J."/>
            <person name="Ruiz-Trillo I."/>
            <person name="Haas B."/>
            <person name="Nusbaum C."/>
            <person name="Birren B."/>
        </authorList>
    </citation>
    <scope>NUCLEOTIDE SEQUENCE [LARGE SCALE GENOMIC DNA]</scope>
    <source>
        <strain evidence="2 3">JP610</strain>
    </source>
</reference>
<dbReference type="Proteomes" id="UP000054560">
    <property type="component" value="Unassembled WGS sequence"/>
</dbReference>
<feature type="chain" id="PRO_5005538759" evidence="1">
    <location>
        <begin position="20"/>
        <end position="161"/>
    </location>
</feature>
<proteinExistence type="predicted"/>